<dbReference type="InterPro" id="IPR010982">
    <property type="entry name" value="Lambda_DNA-bd_dom_sf"/>
</dbReference>
<dbReference type="PANTHER" id="PTHR35010">
    <property type="entry name" value="BLL4672 PROTEIN-RELATED"/>
    <property type="match status" value="1"/>
</dbReference>
<feature type="domain" description="HTH cro/C1-type" evidence="1">
    <location>
        <begin position="32"/>
        <end position="83"/>
    </location>
</feature>
<reference evidence="2" key="1">
    <citation type="submission" date="2022-10" db="EMBL/GenBank/DDBJ databases">
        <title>The complete genomes of actinobacterial strains from the NBC collection.</title>
        <authorList>
            <person name="Joergensen T.S."/>
            <person name="Alvarez Arevalo M."/>
            <person name="Sterndorff E.B."/>
            <person name="Faurdal D."/>
            <person name="Vuksanovic O."/>
            <person name="Mourched A.-S."/>
            <person name="Charusanti P."/>
            <person name="Shaw S."/>
            <person name="Blin K."/>
            <person name="Weber T."/>
        </authorList>
    </citation>
    <scope>NUCLEOTIDE SEQUENCE</scope>
    <source>
        <strain evidence="2">NBC_01482</strain>
    </source>
</reference>
<dbReference type="Pfam" id="PF13560">
    <property type="entry name" value="HTH_31"/>
    <property type="match status" value="1"/>
</dbReference>
<sequence>MDDRAELSGFLKSRRARLRPQDVGLRDHGGVRRVAGLRREELARVAGVSIAHYTRLEQGKSDSVSDEVLQAISAALRLDTDESAYLHRIARRPQPCAQETPSADMPVGLRYLLDSFVMTPALVVGRHTQIIGWNQLAVAVFGDFPALPHDRRTLSHLLFIEPHLRELLGPGWDQAALAHVAHLRVLLGRYRGHTELTAHIENMQELSPDFARRWAEHPVAQVRNRTYALHHPVVGELTLHGELIALPDTPSCCGLDLFAAEPGSASEQALRELGNP</sequence>
<dbReference type="CDD" id="cd00093">
    <property type="entry name" value="HTH_XRE"/>
    <property type="match status" value="1"/>
</dbReference>
<name>A0ABZ1YN48_9NOCA</name>
<evidence type="ECO:0000313" key="3">
    <source>
        <dbReference type="Proteomes" id="UP001432062"/>
    </source>
</evidence>
<gene>
    <name evidence="2" type="ORF">OG563_29840</name>
</gene>
<dbReference type="Proteomes" id="UP001432062">
    <property type="component" value="Chromosome"/>
</dbReference>
<dbReference type="RefSeq" id="WP_329405873.1">
    <property type="nucleotide sequence ID" value="NZ_CP109441.1"/>
</dbReference>
<dbReference type="Gene3D" id="3.30.450.180">
    <property type="match status" value="1"/>
</dbReference>
<protein>
    <submittedName>
        <fullName evidence="2">Helix-turn-helix transcriptional regulator</fullName>
    </submittedName>
</protein>
<dbReference type="PROSITE" id="PS50943">
    <property type="entry name" value="HTH_CROC1"/>
    <property type="match status" value="1"/>
</dbReference>
<dbReference type="InterPro" id="IPR001387">
    <property type="entry name" value="Cro/C1-type_HTH"/>
</dbReference>
<dbReference type="SUPFAM" id="SSF47413">
    <property type="entry name" value="lambda repressor-like DNA-binding domains"/>
    <property type="match status" value="1"/>
</dbReference>
<dbReference type="InterPro" id="IPR041413">
    <property type="entry name" value="MLTR_LBD"/>
</dbReference>
<evidence type="ECO:0000313" key="2">
    <source>
        <dbReference type="EMBL" id="WUV43415.1"/>
    </source>
</evidence>
<dbReference type="PANTHER" id="PTHR35010:SF2">
    <property type="entry name" value="BLL4672 PROTEIN"/>
    <property type="match status" value="1"/>
</dbReference>
<accession>A0ABZ1YN48</accession>
<evidence type="ECO:0000259" key="1">
    <source>
        <dbReference type="PROSITE" id="PS50943"/>
    </source>
</evidence>
<dbReference type="EMBL" id="CP109441">
    <property type="protein sequence ID" value="WUV43415.1"/>
    <property type="molecule type" value="Genomic_DNA"/>
</dbReference>
<proteinExistence type="predicted"/>
<organism evidence="2 3">
    <name type="scientific">Nocardia vinacea</name>
    <dbReference type="NCBI Taxonomy" id="96468"/>
    <lineage>
        <taxon>Bacteria</taxon>
        <taxon>Bacillati</taxon>
        <taxon>Actinomycetota</taxon>
        <taxon>Actinomycetes</taxon>
        <taxon>Mycobacteriales</taxon>
        <taxon>Nocardiaceae</taxon>
        <taxon>Nocardia</taxon>
    </lineage>
</organism>
<keyword evidence="3" id="KW-1185">Reference proteome</keyword>
<dbReference type="Gene3D" id="1.10.260.40">
    <property type="entry name" value="lambda repressor-like DNA-binding domains"/>
    <property type="match status" value="1"/>
</dbReference>
<dbReference type="Pfam" id="PF17765">
    <property type="entry name" value="MLTR_LBD"/>
    <property type="match status" value="1"/>
</dbReference>
<dbReference type="SMART" id="SM00530">
    <property type="entry name" value="HTH_XRE"/>
    <property type="match status" value="1"/>
</dbReference>